<proteinExistence type="predicted"/>
<dbReference type="AlphaFoldDB" id="A0A6J6C1C1"/>
<gene>
    <name evidence="1" type="ORF">UFOPK1446_00645</name>
</gene>
<protein>
    <submittedName>
        <fullName evidence="1">Unannotated protein</fullName>
    </submittedName>
</protein>
<sequence>MSLVVKVTDWPEVMIIAERVNDIAVAWRTADTSSTAPLASTRPPVKILPLSEGRGRVVLMMRDFI</sequence>
<reference evidence="1" key="1">
    <citation type="submission" date="2020-05" db="EMBL/GenBank/DDBJ databases">
        <authorList>
            <person name="Chiriac C."/>
            <person name="Salcher M."/>
            <person name="Ghai R."/>
            <person name="Kavagutti S V."/>
        </authorList>
    </citation>
    <scope>NUCLEOTIDE SEQUENCE</scope>
</reference>
<evidence type="ECO:0000313" key="1">
    <source>
        <dbReference type="EMBL" id="CAB4544996.1"/>
    </source>
</evidence>
<name>A0A6J6C1C1_9ZZZZ</name>
<accession>A0A6J6C1C1</accession>
<dbReference type="EMBL" id="CAEZSO010000115">
    <property type="protein sequence ID" value="CAB4544996.1"/>
    <property type="molecule type" value="Genomic_DNA"/>
</dbReference>
<organism evidence="1">
    <name type="scientific">freshwater metagenome</name>
    <dbReference type="NCBI Taxonomy" id="449393"/>
    <lineage>
        <taxon>unclassified sequences</taxon>
        <taxon>metagenomes</taxon>
        <taxon>ecological metagenomes</taxon>
    </lineage>
</organism>